<evidence type="ECO:0000313" key="2">
    <source>
        <dbReference type="Proteomes" id="UP000379480"/>
    </source>
</evidence>
<dbReference type="RefSeq" id="WP_224795726.1">
    <property type="nucleotide sequence ID" value="NZ_CABVHY010000023.1"/>
</dbReference>
<dbReference type="EMBL" id="CABVHY010000023">
    <property type="protein sequence ID" value="VVO22274.1"/>
    <property type="molecule type" value="Genomic_DNA"/>
</dbReference>
<proteinExistence type="predicted"/>
<sequence>MSDKAEHYQLKGMISDMPADQQAEIKQAEQEVIDIATRSEASMLGATMAMILLSLEAH</sequence>
<reference evidence="1 2" key="1">
    <citation type="submission" date="2019-09" db="EMBL/GenBank/DDBJ databases">
        <authorList>
            <person name="Chandra G."/>
            <person name="Truman W A."/>
        </authorList>
    </citation>
    <scope>NUCLEOTIDE SEQUENCE [LARGE SCALE GENOMIC DNA]</scope>
    <source>
        <strain evidence="1">PS723</strain>
    </source>
</reference>
<dbReference type="AlphaFoldDB" id="A0A5E7E6L3"/>
<organism evidence="1 2">
    <name type="scientific">Pseudomonas fluorescens</name>
    <dbReference type="NCBI Taxonomy" id="294"/>
    <lineage>
        <taxon>Bacteria</taxon>
        <taxon>Pseudomonadati</taxon>
        <taxon>Pseudomonadota</taxon>
        <taxon>Gammaproteobacteria</taxon>
        <taxon>Pseudomonadales</taxon>
        <taxon>Pseudomonadaceae</taxon>
        <taxon>Pseudomonas</taxon>
    </lineage>
</organism>
<accession>A0A5E7E6L3</accession>
<protein>
    <submittedName>
        <fullName evidence="1">Uncharacterized protein</fullName>
    </submittedName>
</protein>
<gene>
    <name evidence="1" type="ORF">PS723_04307</name>
</gene>
<dbReference type="Proteomes" id="UP000379480">
    <property type="component" value="Unassembled WGS sequence"/>
</dbReference>
<evidence type="ECO:0000313" key="1">
    <source>
        <dbReference type="EMBL" id="VVO22274.1"/>
    </source>
</evidence>
<name>A0A5E7E6L3_PSEFL</name>